<organism evidence="5">
    <name type="scientific">Dictyomenia sonderi</name>
    <dbReference type="NCBI Taxonomy" id="2007178"/>
    <lineage>
        <taxon>Eukaryota</taxon>
        <taxon>Rhodophyta</taxon>
        <taxon>Florideophyceae</taxon>
        <taxon>Rhodymeniophycidae</taxon>
        <taxon>Ceramiales</taxon>
        <taxon>Rhodomelaceae</taxon>
        <taxon>Pterosiphonieae</taxon>
        <taxon>Dictyomenia</taxon>
    </lineage>
</organism>
<evidence type="ECO:0000256" key="3">
    <source>
        <dbReference type="ARBA" id="ARBA00022640"/>
    </source>
</evidence>
<comment type="subcellular location">
    <subcellularLocation>
        <location evidence="1">Plastid</location>
        <location evidence="1">Chloroplast</location>
    </subcellularLocation>
</comment>
<dbReference type="EMBL" id="MF101455">
    <property type="protein sequence ID" value="ARW69082.1"/>
    <property type="molecule type" value="Genomic_DNA"/>
</dbReference>
<evidence type="ECO:0000256" key="1">
    <source>
        <dbReference type="ARBA" id="ARBA00004229"/>
    </source>
</evidence>
<dbReference type="GeneID" id="33349249"/>
<evidence type="ECO:0000256" key="4">
    <source>
        <dbReference type="SAM" id="SignalP"/>
    </source>
</evidence>
<keyword evidence="2 5" id="KW-0150">Chloroplast</keyword>
<feature type="signal peptide" evidence="4">
    <location>
        <begin position="1"/>
        <end position="17"/>
    </location>
</feature>
<keyword evidence="4" id="KW-0732">Signal</keyword>
<dbReference type="PANTHER" id="PTHR33926">
    <property type="entry name" value="PROTEIN TIC 22, CHLOROPLASTIC"/>
    <property type="match status" value="1"/>
</dbReference>
<dbReference type="GO" id="GO:0009507">
    <property type="term" value="C:chloroplast"/>
    <property type="evidence" value="ECO:0007669"/>
    <property type="project" value="UniProtKB-SubCell"/>
</dbReference>
<keyword evidence="3 5" id="KW-0934">Plastid</keyword>
<proteinExistence type="predicted"/>
<evidence type="ECO:0000313" key="5">
    <source>
        <dbReference type="EMBL" id="ARW69082.1"/>
    </source>
</evidence>
<dbReference type="RefSeq" id="YP_009399476.1">
    <property type="nucleotide sequence ID" value="NC_035297.1"/>
</dbReference>
<accession>A0A1Z1MTD2</accession>
<geneLocation type="chloroplast" evidence="5"/>
<reference evidence="5" key="1">
    <citation type="journal article" date="2017" name="J. Phycol.">
        <title>Analysis of chloroplast genomes and a supermatrix inform reclassification of the Rhodomelaceae (Rhodophyta).</title>
        <authorList>
            <person name="Diaz-Tapia P."/>
            <person name="Maggs C.A."/>
            <person name="West J.A."/>
            <person name="Verbruggen H."/>
        </authorList>
    </citation>
    <scope>NUCLEOTIDE SEQUENCE</scope>
    <source>
        <strain evidence="5">PD1725</strain>
    </source>
</reference>
<dbReference type="AlphaFoldDB" id="A0A1Z1MTD2"/>
<feature type="chain" id="PRO_5013209879" description="Ycf80" evidence="4">
    <location>
        <begin position="18"/>
        <end position="480"/>
    </location>
</feature>
<evidence type="ECO:0000256" key="2">
    <source>
        <dbReference type="ARBA" id="ARBA00022528"/>
    </source>
</evidence>
<dbReference type="PANTHER" id="PTHR33926:SF4">
    <property type="entry name" value="PROTEIN TIC 22, CHLOROPLASTIC"/>
    <property type="match status" value="1"/>
</dbReference>
<dbReference type="InterPro" id="IPR007378">
    <property type="entry name" value="Tic22-like"/>
</dbReference>
<protein>
    <recommendedName>
        <fullName evidence="6">Ycf80</fullName>
    </recommendedName>
</protein>
<name>A0A1Z1MTD2_9FLOR</name>
<evidence type="ECO:0008006" key="6">
    <source>
        <dbReference type="Google" id="ProtNLM"/>
    </source>
</evidence>
<sequence length="480" mass="57044">MILLNFILFYKLGQYCAENNQFCQLQLNEESHNISNKYPNQYLKLDHFNLSNLLISNNSNQEISDNLFSKEIDNDKILSRNFWQKLINKYLQETIFLSSASSLSSNYILKLKASGLSVYKSNEYKDFLHKFSKDLLDGKVNVLTNDVDDLKNFMTIHKHNTYLKYKWFKLFNLTNFTFNRDLLSVFMGKTSTLFNFSLPLFIVINNDQEIIVSESTDQLLKSRVIFNIFSYFIKTNKYNKNLYTGLLFVNPQDAMEYRDHIKANFLNSTFSSNLQVVPANIKLYYKLMALQNSNIEFRLIPDLTEVSNLVCRYKKYRNVSFHTNQKYSRNSFQGQPIYLIKSLNVKNKFSKNIKKLDYLYVIKKDDIHFQYKVAFLNYKTLIGAWKKFKTENFDYNLPDIPEVSVSNFESFIKEKNYKKNYSNIIFLPSLQTYGFIEKHSNINLKHQQELKYWLLNKSVYLKTLVCRVFWSLTSRQPTNW</sequence>
<dbReference type="GO" id="GO:0015031">
    <property type="term" value="P:protein transport"/>
    <property type="evidence" value="ECO:0007669"/>
    <property type="project" value="InterPro"/>
</dbReference>
<gene>
    <name evidence="5" type="primary">ycf80</name>
</gene>